<reference evidence="8" key="1">
    <citation type="submission" date="2017-05" db="UniProtKB">
        <authorList>
            <consortium name="EnsemblMetazoa"/>
        </authorList>
    </citation>
    <scope>IDENTIFICATION</scope>
</reference>
<dbReference type="SUPFAM" id="SSF57903">
    <property type="entry name" value="FYVE/PHD zinc finger"/>
    <property type="match status" value="1"/>
</dbReference>
<dbReference type="PROSITE" id="PS01359">
    <property type="entry name" value="ZF_PHD_1"/>
    <property type="match status" value="1"/>
</dbReference>
<feature type="region of interest" description="Disordered" evidence="5">
    <location>
        <begin position="753"/>
        <end position="806"/>
    </location>
</feature>
<dbReference type="STRING" id="400682.A0A1X7V6P6"/>
<keyword evidence="3" id="KW-0862">Zinc</keyword>
<dbReference type="PROSITE" id="PS50089">
    <property type="entry name" value="ZF_RING_2"/>
    <property type="match status" value="1"/>
</dbReference>
<dbReference type="InterPro" id="IPR019786">
    <property type="entry name" value="Zinc_finger_PHD-type_CS"/>
</dbReference>
<dbReference type="PROSITE" id="PS00518">
    <property type="entry name" value="ZF_RING_1"/>
    <property type="match status" value="1"/>
</dbReference>
<keyword evidence="2 4" id="KW-0863">Zinc-finger</keyword>
<dbReference type="Pfam" id="PF00628">
    <property type="entry name" value="PHD"/>
    <property type="match status" value="1"/>
</dbReference>
<dbReference type="eggNOG" id="KOG0825">
    <property type="taxonomic scope" value="Eukaryota"/>
</dbReference>
<feature type="region of interest" description="Disordered" evidence="5">
    <location>
        <begin position="698"/>
        <end position="736"/>
    </location>
</feature>
<feature type="region of interest" description="Disordered" evidence="5">
    <location>
        <begin position="1"/>
        <end position="22"/>
    </location>
</feature>
<feature type="domain" description="PHD-type" evidence="6">
    <location>
        <begin position="106"/>
        <end position="156"/>
    </location>
</feature>
<evidence type="ECO:0000256" key="2">
    <source>
        <dbReference type="ARBA" id="ARBA00022771"/>
    </source>
</evidence>
<feature type="region of interest" description="Disordered" evidence="5">
    <location>
        <begin position="443"/>
        <end position="483"/>
    </location>
</feature>
<dbReference type="InterPro" id="IPR001841">
    <property type="entry name" value="Znf_RING"/>
</dbReference>
<feature type="region of interest" description="Disordered" evidence="5">
    <location>
        <begin position="839"/>
        <end position="948"/>
    </location>
</feature>
<dbReference type="Gene3D" id="3.30.40.10">
    <property type="entry name" value="Zinc/RING finger domain, C3HC4 (zinc finger)"/>
    <property type="match status" value="2"/>
</dbReference>
<dbReference type="InterPro" id="IPR011011">
    <property type="entry name" value="Znf_FYVE_PHD"/>
</dbReference>
<evidence type="ECO:0000256" key="5">
    <source>
        <dbReference type="SAM" id="MobiDB-lite"/>
    </source>
</evidence>
<feature type="compositionally biased region" description="Polar residues" evidence="5">
    <location>
        <begin position="702"/>
        <end position="713"/>
    </location>
</feature>
<dbReference type="OrthoDB" id="1935339at2759"/>
<evidence type="ECO:0000259" key="6">
    <source>
        <dbReference type="PROSITE" id="PS50016"/>
    </source>
</evidence>
<dbReference type="SUPFAM" id="SSF57850">
    <property type="entry name" value="RING/U-box"/>
    <property type="match status" value="1"/>
</dbReference>
<feature type="compositionally biased region" description="Low complexity" evidence="5">
    <location>
        <begin position="1"/>
        <end position="21"/>
    </location>
</feature>
<dbReference type="InterPro" id="IPR019787">
    <property type="entry name" value="Znf_PHD-finger"/>
</dbReference>
<dbReference type="SMART" id="SM00184">
    <property type="entry name" value="RING"/>
    <property type="match status" value="2"/>
</dbReference>
<feature type="compositionally biased region" description="Basic and acidic residues" evidence="5">
    <location>
        <begin position="443"/>
        <end position="467"/>
    </location>
</feature>
<dbReference type="InterPro" id="IPR047157">
    <property type="entry name" value="PHRF1/Atg35"/>
</dbReference>
<feature type="compositionally biased region" description="Basic and acidic residues" evidence="5">
    <location>
        <begin position="720"/>
        <end position="736"/>
    </location>
</feature>
<organism evidence="8">
    <name type="scientific">Amphimedon queenslandica</name>
    <name type="common">Sponge</name>
    <dbReference type="NCBI Taxonomy" id="400682"/>
    <lineage>
        <taxon>Eukaryota</taxon>
        <taxon>Metazoa</taxon>
        <taxon>Porifera</taxon>
        <taxon>Demospongiae</taxon>
        <taxon>Heteroscleromorpha</taxon>
        <taxon>Haplosclerida</taxon>
        <taxon>Niphatidae</taxon>
        <taxon>Amphimedon</taxon>
    </lineage>
</organism>
<evidence type="ECO:0000313" key="8">
    <source>
        <dbReference type="EnsemblMetazoa" id="Aqu2.1.35177_001"/>
    </source>
</evidence>
<dbReference type="EnsemblMetazoa" id="Aqu2.1.35177_001">
    <property type="protein sequence ID" value="Aqu2.1.35177_001"/>
    <property type="gene ID" value="Aqu2.1.35177"/>
</dbReference>
<feature type="compositionally biased region" description="Basic and acidic residues" evidence="5">
    <location>
        <begin position="917"/>
        <end position="927"/>
    </location>
</feature>
<protein>
    <recommendedName>
        <fullName evidence="9">PHD and RING finger domain-containing protein 1</fullName>
    </recommendedName>
</protein>
<feature type="region of interest" description="Disordered" evidence="5">
    <location>
        <begin position="1036"/>
        <end position="1063"/>
    </location>
</feature>
<sequence>MASKSTPLRTPRPLRSSSSSSRFRHKTCPICLTKLSRCELGKLGSCDHFFCLPCIQAWAQNVNTCPIDRKPFNDIEVYSHARDIVLRKIHVPTRRFEDVLVDPNDVTYCEICHRSNNENVLLLCDGCDKGYHMYCLTPPLSSVPEGTWYCQDCLCLVATMNMKMAQEESSDSELSCDMTSESDKEEEEEKVQIKEQERVIETIIIDDDNDDDDDDEEVKDYLKQKDDFEQRKMKEVKYTSPFRGRKRPKRIIVSEDEEDDDDFDTSKYLPRNLGFSSSSFAKETTLKPSAKQVHVHVQENKEGTKKRKTVRNEANSVQVDGHLTLNQEKSEPSIDPLPSHNTKQDIPHYGYTHPRFIRKHERQMNFDSGSFESVTVTESDLRTEIIKIYSRTPTPDRESEKEEKIRESGVVMGREEIEEAKEIKELSERQKVKERVDIKRREEMKQKEDMKLREEIKRREEVNEKEMQVISSQKKNPPPWLSAQGCIQLNSGFLISRNPRPHVSNYPGPQKRPRSIGSSCPSLRHSSTSHDPSSQSSNIDEGKRTKRRKSHPDTRSLNPESSPRARTAAKVNTIRQAFRGAVIASHKHDESAVGFQAAQDWLAKSVGSGGRGLSASPFSGLKHNVALPSQNTLKVTNKVKRNLTLLMNKQQACLYPPVKKRCQIIPQIPSCSMKTDYVGPIEDSLDMLESNEVIFRRDGSIQPASDPNSANNSPKKDKRKSNNEIHNTEAPLKDSEDLPVPITIAVIPLPVDHPTSFPHNPKSASSPLPLTDSPHKLKGKSASTEKKKKSSESGKGSSGTETEKLESVQVKVKAITSIGKKESRISPVALSPQITNLTEKDKGSSTASKKTLSVKQTKFVADSSSGANRKKLTSSSPVETRSAYRKKVASPAVSSSTACGGGKKLATGRKKQASATEPKKKLLDISKRKPPTSTEKKQTLATAAAATDRSLGSATANSLMRIKRRSRRFINSIDATREHCTSETIIGMVFCSNALASCTTQQDHQSNNNNNNNNNSIVGIITKKEENDAKNKIKLASTESDSHELSSTKTVSTRSSSGHHGPYSMHLNADEAIKTIIKLLQENYITGDINVAQMEAIKDKAINKVKMSGDSTVPCWKVYRLVSYYVNKSADEKKS</sequence>
<feature type="region of interest" description="Disordered" evidence="5">
    <location>
        <begin position="495"/>
        <end position="569"/>
    </location>
</feature>
<proteinExistence type="predicted"/>
<dbReference type="GO" id="GO:0008270">
    <property type="term" value="F:zinc ion binding"/>
    <property type="evidence" value="ECO:0007669"/>
    <property type="project" value="UniProtKB-KW"/>
</dbReference>
<evidence type="ECO:0000256" key="4">
    <source>
        <dbReference type="PROSITE-ProRule" id="PRU00175"/>
    </source>
</evidence>
<evidence type="ECO:0000259" key="7">
    <source>
        <dbReference type="PROSITE" id="PS50089"/>
    </source>
</evidence>
<feature type="domain" description="RING-type" evidence="7">
    <location>
        <begin position="28"/>
        <end position="69"/>
    </location>
</feature>
<dbReference type="InterPro" id="IPR001965">
    <property type="entry name" value="Znf_PHD"/>
</dbReference>
<accession>A0A1X7V6P6</accession>
<evidence type="ECO:0008006" key="9">
    <source>
        <dbReference type="Google" id="ProtNLM"/>
    </source>
</evidence>
<feature type="region of interest" description="Disordered" evidence="5">
    <location>
        <begin position="167"/>
        <end position="194"/>
    </location>
</feature>
<dbReference type="Pfam" id="PF13639">
    <property type="entry name" value="zf-RING_2"/>
    <property type="match status" value="1"/>
</dbReference>
<dbReference type="CDD" id="cd15545">
    <property type="entry name" value="PHD_BAZ2A_like"/>
    <property type="match status" value="1"/>
</dbReference>
<dbReference type="PANTHER" id="PTHR12618:SF20">
    <property type="entry name" value="PHD AND RING FINGER DOMAIN-CONTAINING PROTEIN 1"/>
    <property type="match status" value="1"/>
</dbReference>
<keyword evidence="1" id="KW-0479">Metal-binding</keyword>
<dbReference type="InParanoid" id="A0A1X7V6P6"/>
<dbReference type="PANTHER" id="PTHR12618">
    <property type="entry name" value="PHD AND RING FINGER DOMAIN-CONTAINING PROTEIN 1"/>
    <property type="match status" value="1"/>
</dbReference>
<dbReference type="SMART" id="SM00249">
    <property type="entry name" value="PHD"/>
    <property type="match status" value="1"/>
</dbReference>
<feature type="region of interest" description="Disordered" evidence="5">
    <location>
        <begin position="256"/>
        <end position="275"/>
    </location>
</feature>
<feature type="compositionally biased region" description="Low complexity" evidence="5">
    <location>
        <begin position="1047"/>
        <end position="1056"/>
    </location>
</feature>
<dbReference type="PROSITE" id="PS50016">
    <property type="entry name" value="ZF_PHD_2"/>
    <property type="match status" value="1"/>
</dbReference>
<dbReference type="AlphaFoldDB" id="A0A1X7V6P6"/>
<feature type="region of interest" description="Disordered" evidence="5">
    <location>
        <begin position="283"/>
        <end position="350"/>
    </location>
</feature>
<dbReference type="InterPro" id="IPR013083">
    <property type="entry name" value="Znf_RING/FYVE/PHD"/>
</dbReference>
<name>A0A1X7V6P6_AMPQE</name>
<feature type="compositionally biased region" description="Low complexity" evidence="5">
    <location>
        <begin position="522"/>
        <end position="537"/>
    </location>
</feature>
<evidence type="ECO:0000256" key="1">
    <source>
        <dbReference type="ARBA" id="ARBA00022723"/>
    </source>
</evidence>
<dbReference type="InterPro" id="IPR017907">
    <property type="entry name" value="Znf_RING_CS"/>
</dbReference>
<evidence type="ECO:0000256" key="3">
    <source>
        <dbReference type="ARBA" id="ARBA00022833"/>
    </source>
</evidence>
<feature type="compositionally biased region" description="Polar residues" evidence="5">
    <location>
        <begin position="844"/>
        <end position="879"/>
    </location>
</feature>